<dbReference type="AlphaFoldDB" id="A0A0D6PJK5"/>
<keyword evidence="2" id="KW-1185">Reference proteome</keyword>
<dbReference type="Proteomes" id="UP000032668">
    <property type="component" value="Unassembled WGS sequence"/>
</dbReference>
<evidence type="ECO:0000313" key="1">
    <source>
        <dbReference type="EMBL" id="GAN81960.1"/>
    </source>
</evidence>
<name>A0A0D6PJK5_9PROT</name>
<reference evidence="1 2" key="1">
    <citation type="submission" date="2012-11" db="EMBL/GenBank/DDBJ databases">
        <title>Whole genome sequence of Acidocella aminolytica 101 = DSM 11237.</title>
        <authorList>
            <person name="Azuma Y."/>
            <person name="Higashiura N."/>
            <person name="Hirakawa H."/>
            <person name="Matsushita K."/>
        </authorList>
    </citation>
    <scope>NUCLEOTIDE SEQUENCE [LARGE SCALE GENOMIC DNA]</scope>
    <source>
        <strain evidence="2">101 / DSM 11237</strain>
    </source>
</reference>
<evidence type="ECO:0000313" key="2">
    <source>
        <dbReference type="Proteomes" id="UP000032668"/>
    </source>
</evidence>
<protein>
    <submittedName>
        <fullName evidence="1">Uncharacterized protein</fullName>
    </submittedName>
</protein>
<accession>A0A0D6PJK5</accession>
<dbReference type="EMBL" id="BANC01000126">
    <property type="protein sequence ID" value="GAN81960.1"/>
    <property type="molecule type" value="Genomic_DNA"/>
</dbReference>
<comment type="caution">
    <text evidence="1">The sequence shown here is derived from an EMBL/GenBank/DDBJ whole genome shotgun (WGS) entry which is preliminary data.</text>
</comment>
<gene>
    <name evidence="1" type="ORF">Aam_128_004</name>
</gene>
<sequence length="63" mass="7368">MIQDVKHTDEIERQRYTEVRTYELLRNSVLDRVQRDGDLSFEHEADLASVRQECRGSCGISRG</sequence>
<organism evidence="1 2">
    <name type="scientific">Acidocella aminolytica 101 = DSM 11237</name>
    <dbReference type="NCBI Taxonomy" id="1120923"/>
    <lineage>
        <taxon>Bacteria</taxon>
        <taxon>Pseudomonadati</taxon>
        <taxon>Pseudomonadota</taxon>
        <taxon>Alphaproteobacteria</taxon>
        <taxon>Acetobacterales</taxon>
        <taxon>Acidocellaceae</taxon>
        <taxon>Acidocella</taxon>
    </lineage>
</organism>
<proteinExistence type="predicted"/>